<dbReference type="Proteomes" id="UP000002640">
    <property type="component" value="Unassembled WGS sequence"/>
</dbReference>
<dbReference type="Pfam" id="PF00856">
    <property type="entry name" value="SET"/>
    <property type="match status" value="1"/>
</dbReference>
<organism evidence="2 3">
    <name type="scientific">Phytophthora sojae (strain P6497)</name>
    <name type="common">Soybean stem and root rot agent</name>
    <name type="synonym">Phytophthora megasperma f. sp. glycines</name>
    <dbReference type="NCBI Taxonomy" id="1094619"/>
    <lineage>
        <taxon>Eukaryota</taxon>
        <taxon>Sar</taxon>
        <taxon>Stramenopiles</taxon>
        <taxon>Oomycota</taxon>
        <taxon>Peronosporomycetes</taxon>
        <taxon>Peronosporales</taxon>
        <taxon>Peronosporaceae</taxon>
        <taxon>Phytophthora</taxon>
    </lineage>
</organism>
<dbReference type="InParanoid" id="G4YQP6"/>
<dbReference type="SUPFAM" id="SSF82199">
    <property type="entry name" value="SET domain"/>
    <property type="match status" value="1"/>
</dbReference>
<evidence type="ECO:0000313" key="3">
    <source>
        <dbReference type="Proteomes" id="UP000002640"/>
    </source>
</evidence>
<dbReference type="AlphaFoldDB" id="G4YQP6"/>
<dbReference type="InterPro" id="IPR046341">
    <property type="entry name" value="SET_dom_sf"/>
</dbReference>
<dbReference type="EMBL" id="JH159151">
    <property type="protein sequence ID" value="EGZ30310.1"/>
    <property type="molecule type" value="Genomic_DNA"/>
</dbReference>
<sequence length="60" mass="6820">MRARTDGFRELCVGINAHQLGGRMRFANHSRTANARFFEFAKSRRHTVVVVTTQAIFPGQ</sequence>
<evidence type="ECO:0000313" key="2">
    <source>
        <dbReference type="EMBL" id="EGZ30310.1"/>
    </source>
</evidence>
<dbReference type="RefSeq" id="XP_009517585.1">
    <property type="nucleotide sequence ID" value="XM_009519290.1"/>
</dbReference>
<name>G4YQP6_PHYSP</name>
<dbReference type="Gene3D" id="2.170.270.10">
    <property type="entry name" value="SET domain"/>
    <property type="match status" value="1"/>
</dbReference>
<reference evidence="2 3" key="1">
    <citation type="journal article" date="2006" name="Science">
        <title>Phytophthora genome sequences uncover evolutionary origins and mechanisms of pathogenesis.</title>
        <authorList>
            <person name="Tyler B.M."/>
            <person name="Tripathy S."/>
            <person name="Zhang X."/>
            <person name="Dehal P."/>
            <person name="Jiang R.H."/>
            <person name="Aerts A."/>
            <person name="Arredondo F.D."/>
            <person name="Baxter L."/>
            <person name="Bensasson D."/>
            <person name="Beynon J.L."/>
            <person name="Chapman J."/>
            <person name="Damasceno C.M."/>
            <person name="Dorrance A.E."/>
            <person name="Dou D."/>
            <person name="Dickerman A.W."/>
            <person name="Dubchak I.L."/>
            <person name="Garbelotto M."/>
            <person name="Gijzen M."/>
            <person name="Gordon S.G."/>
            <person name="Govers F."/>
            <person name="Grunwald N.J."/>
            <person name="Huang W."/>
            <person name="Ivors K.L."/>
            <person name="Jones R.W."/>
            <person name="Kamoun S."/>
            <person name="Krampis K."/>
            <person name="Lamour K.H."/>
            <person name="Lee M.K."/>
            <person name="McDonald W.H."/>
            <person name="Medina M."/>
            <person name="Meijer H.J."/>
            <person name="Nordberg E.K."/>
            <person name="Maclean D.J."/>
            <person name="Ospina-Giraldo M.D."/>
            <person name="Morris P.F."/>
            <person name="Phuntumart V."/>
            <person name="Putnam N.H."/>
            <person name="Rash S."/>
            <person name="Rose J.K."/>
            <person name="Sakihama Y."/>
            <person name="Salamov A.A."/>
            <person name="Savidor A."/>
            <person name="Scheuring C.F."/>
            <person name="Smith B.M."/>
            <person name="Sobral B.W."/>
            <person name="Terry A."/>
            <person name="Torto-Alalibo T.A."/>
            <person name="Win J."/>
            <person name="Xu Z."/>
            <person name="Zhang H."/>
            <person name="Grigoriev I.V."/>
            <person name="Rokhsar D.S."/>
            <person name="Boore J.L."/>
        </authorList>
    </citation>
    <scope>NUCLEOTIDE SEQUENCE [LARGE SCALE GENOMIC DNA]</scope>
    <source>
        <strain evidence="2 3">P6497</strain>
    </source>
</reference>
<keyword evidence="3" id="KW-1185">Reference proteome</keyword>
<protein>
    <recommendedName>
        <fullName evidence="1">SET domain-containing protein</fullName>
    </recommendedName>
</protein>
<dbReference type="STRING" id="1094619.G4YQP6"/>
<accession>G4YQP6</accession>
<dbReference type="InterPro" id="IPR001214">
    <property type="entry name" value="SET_dom"/>
</dbReference>
<dbReference type="KEGG" id="psoj:PHYSODRAFT_477879"/>
<evidence type="ECO:0000259" key="1">
    <source>
        <dbReference type="Pfam" id="PF00856"/>
    </source>
</evidence>
<dbReference type="GeneID" id="20654941"/>
<proteinExistence type="predicted"/>
<gene>
    <name evidence="2" type="ORF">PHYSODRAFT_477879</name>
</gene>
<feature type="domain" description="SET" evidence="1">
    <location>
        <begin position="10"/>
        <end position="60"/>
    </location>
</feature>